<comment type="subunit">
    <text evidence="8">The basal body constitutes a major portion of the flagellar organelle and consists of four rings (L,P,S, and M) mounted on a central rod.</text>
</comment>
<dbReference type="GO" id="GO:0009428">
    <property type="term" value="C:bacterial-type flagellum basal body, distal rod, P ring"/>
    <property type="evidence" value="ECO:0007669"/>
    <property type="project" value="InterPro"/>
</dbReference>
<gene>
    <name evidence="9" type="primary">flgI2</name>
    <name evidence="8" type="synonym">flgI</name>
    <name evidence="9" type="ORF">GCM10011335_33190</name>
</gene>
<keyword evidence="10" id="KW-1185">Reference proteome</keyword>
<comment type="subcellular location">
    <subcellularLocation>
        <location evidence="2 8">Bacterial flagellum basal body</location>
    </subcellularLocation>
</comment>
<keyword evidence="5" id="KW-0574">Periplasm</keyword>
<dbReference type="EMBL" id="BMJJ01000008">
    <property type="protein sequence ID" value="GGD27460.1"/>
    <property type="molecule type" value="Genomic_DNA"/>
</dbReference>
<dbReference type="GO" id="GO:0030288">
    <property type="term" value="C:outer membrane-bounded periplasmic space"/>
    <property type="evidence" value="ECO:0007669"/>
    <property type="project" value="InterPro"/>
</dbReference>
<dbReference type="PANTHER" id="PTHR30381:SF0">
    <property type="entry name" value="FLAGELLAR P-RING PROTEIN"/>
    <property type="match status" value="1"/>
</dbReference>
<dbReference type="InterPro" id="IPR001782">
    <property type="entry name" value="Flag_FlgI"/>
</dbReference>
<evidence type="ECO:0000256" key="3">
    <source>
        <dbReference type="ARBA" id="ARBA00019515"/>
    </source>
</evidence>
<evidence type="ECO:0000256" key="2">
    <source>
        <dbReference type="ARBA" id="ARBA00004117"/>
    </source>
</evidence>
<comment type="caution">
    <text evidence="9">The sequence shown here is derived from an EMBL/GenBank/DDBJ whole genome shotgun (WGS) entry which is preliminary data.</text>
</comment>
<evidence type="ECO:0000313" key="10">
    <source>
        <dbReference type="Proteomes" id="UP000613160"/>
    </source>
</evidence>
<keyword evidence="9" id="KW-0969">Cilium</keyword>
<evidence type="ECO:0000313" key="9">
    <source>
        <dbReference type="EMBL" id="GGD27460.1"/>
    </source>
</evidence>
<evidence type="ECO:0000256" key="5">
    <source>
        <dbReference type="ARBA" id="ARBA00022764"/>
    </source>
</evidence>
<comment type="function">
    <text evidence="1 8">Assembles around the rod to form the L-ring and probably protects the motor/basal body from shearing forces during rotation.</text>
</comment>
<protein>
    <recommendedName>
        <fullName evidence="3 8">Flagellar P-ring protein</fullName>
    </recommendedName>
    <alternativeName>
        <fullName evidence="7 8">Basal body P-ring protein</fullName>
    </alternativeName>
</protein>
<comment type="similarity">
    <text evidence="8">Belongs to the FlgI family.</text>
</comment>
<organism evidence="9 10">
    <name type="scientific">Aureimonas glaciei</name>
    <dbReference type="NCBI Taxonomy" id="1776957"/>
    <lineage>
        <taxon>Bacteria</taxon>
        <taxon>Pseudomonadati</taxon>
        <taxon>Pseudomonadota</taxon>
        <taxon>Alphaproteobacteria</taxon>
        <taxon>Hyphomicrobiales</taxon>
        <taxon>Aurantimonadaceae</taxon>
        <taxon>Aureimonas</taxon>
    </lineage>
</organism>
<dbReference type="GO" id="GO:0071973">
    <property type="term" value="P:bacterial-type flagellum-dependent cell motility"/>
    <property type="evidence" value="ECO:0007669"/>
    <property type="project" value="InterPro"/>
</dbReference>
<evidence type="ECO:0000256" key="6">
    <source>
        <dbReference type="ARBA" id="ARBA00023143"/>
    </source>
</evidence>
<evidence type="ECO:0000256" key="4">
    <source>
        <dbReference type="ARBA" id="ARBA00022729"/>
    </source>
</evidence>
<feature type="signal peptide" evidence="8">
    <location>
        <begin position="1"/>
        <end position="18"/>
    </location>
</feature>
<dbReference type="Proteomes" id="UP000613160">
    <property type="component" value="Unassembled WGS sequence"/>
</dbReference>
<dbReference type="Pfam" id="PF02119">
    <property type="entry name" value="FlgI"/>
    <property type="match status" value="1"/>
</dbReference>
<keyword evidence="9" id="KW-0966">Cell projection</keyword>
<dbReference type="PRINTS" id="PR01010">
    <property type="entry name" value="FLGPRINGFLGI"/>
</dbReference>
<feature type="chain" id="PRO_5038197269" description="Flagellar P-ring protein" evidence="8">
    <location>
        <begin position="19"/>
        <end position="401"/>
    </location>
</feature>
<dbReference type="AlphaFoldDB" id="A0A916Y1T3"/>
<evidence type="ECO:0000256" key="8">
    <source>
        <dbReference type="HAMAP-Rule" id="MF_00416"/>
    </source>
</evidence>
<dbReference type="NCBIfam" id="NF003676">
    <property type="entry name" value="PRK05303.1"/>
    <property type="match status" value="1"/>
</dbReference>
<dbReference type="GO" id="GO:0005198">
    <property type="term" value="F:structural molecule activity"/>
    <property type="evidence" value="ECO:0007669"/>
    <property type="project" value="InterPro"/>
</dbReference>
<keyword evidence="4 8" id="KW-0732">Signal</keyword>
<name>A0A916Y1T3_9HYPH</name>
<evidence type="ECO:0000256" key="7">
    <source>
        <dbReference type="ARBA" id="ARBA00032344"/>
    </source>
</evidence>
<sequence length="401" mass="41934" precursor="true">MTWLVAASFAFGPQIALAADYAGAPVGASYQGEAGIGARETFDTVRPGRDALSTSGVRIKDVTTIKGVRDNQLVGYGLVIGLQATGDSLRNSPFTEQSLQSMLDRMGVNVRTGNPRTKNVAAVVVTADLPPFIGTGSRIDVSVSSLGDASSLMGGTLIMTPLYGADGEIYAVAQGSLAVTGFTSQGASESLTQGVPTSGRIAGGAIIEREVVRATVETDQITMELRNPDYRTAIRVVDAINAFAIQRYGRPVARENDLRTILLTRPARLSSTRFIADIGDLPIKPEMNARVVVDERTGTVVIGNDVQISTVAVTQGNLTVRITELPSVSQPAEFSDGQTVVTSQTQVVAQQEGGNFAYVGGTDLATVVRGLNRLGLKPTGIIAILGAIKTAGALQADLVVQ</sequence>
<dbReference type="PANTHER" id="PTHR30381">
    <property type="entry name" value="FLAGELLAR P-RING PERIPLASMIC PROTEIN FLGI"/>
    <property type="match status" value="1"/>
</dbReference>
<reference evidence="9" key="2">
    <citation type="submission" date="2020-09" db="EMBL/GenBank/DDBJ databases">
        <authorList>
            <person name="Sun Q."/>
            <person name="Zhou Y."/>
        </authorList>
    </citation>
    <scope>NUCLEOTIDE SEQUENCE</scope>
    <source>
        <strain evidence="9">CGMCC 1.15493</strain>
    </source>
</reference>
<keyword evidence="6 8" id="KW-0975">Bacterial flagellum</keyword>
<evidence type="ECO:0000256" key="1">
    <source>
        <dbReference type="ARBA" id="ARBA00002591"/>
    </source>
</evidence>
<accession>A0A916Y1T3</accession>
<proteinExistence type="inferred from homology"/>
<keyword evidence="9" id="KW-0282">Flagellum</keyword>
<dbReference type="HAMAP" id="MF_00416">
    <property type="entry name" value="FlgI"/>
    <property type="match status" value="1"/>
</dbReference>
<reference evidence="9" key="1">
    <citation type="journal article" date="2014" name="Int. J. Syst. Evol. Microbiol.">
        <title>Complete genome sequence of Corynebacterium casei LMG S-19264T (=DSM 44701T), isolated from a smear-ripened cheese.</title>
        <authorList>
            <consortium name="US DOE Joint Genome Institute (JGI-PGF)"/>
            <person name="Walter F."/>
            <person name="Albersmeier A."/>
            <person name="Kalinowski J."/>
            <person name="Ruckert C."/>
        </authorList>
    </citation>
    <scope>NUCLEOTIDE SEQUENCE</scope>
    <source>
        <strain evidence="9">CGMCC 1.15493</strain>
    </source>
</reference>